<feature type="region of interest" description="Disordered" evidence="6">
    <location>
        <begin position="1"/>
        <end position="21"/>
    </location>
</feature>
<dbReference type="InterPro" id="IPR016161">
    <property type="entry name" value="Ald_DH/histidinol_DH"/>
</dbReference>
<name>A0A6I3JC96_9ACTN</name>
<dbReference type="InterPro" id="IPR029510">
    <property type="entry name" value="Ald_DH_CS_GLU"/>
</dbReference>
<feature type="active site" evidence="4">
    <location>
        <position position="248"/>
    </location>
</feature>
<dbReference type="RefSeq" id="WP_154615217.1">
    <property type="nucleotide sequence ID" value="NZ_CP053660.1"/>
</dbReference>
<dbReference type="PANTHER" id="PTHR11699">
    <property type="entry name" value="ALDEHYDE DEHYDROGENASE-RELATED"/>
    <property type="match status" value="1"/>
</dbReference>
<dbReference type="PIRSF" id="PIRSF036492">
    <property type="entry name" value="ALDH"/>
    <property type="match status" value="1"/>
</dbReference>
<accession>A0A6I3JC96</accession>
<keyword evidence="9" id="KW-1185">Reference proteome</keyword>
<dbReference type="InterPro" id="IPR016160">
    <property type="entry name" value="Ald_DH_CS_CYS"/>
</dbReference>
<dbReference type="InterPro" id="IPR016163">
    <property type="entry name" value="Ald_DH_C"/>
</dbReference>
<dbReference type="InterPro" id="IPR015590">
    <property type="entry name" value="Aldehyde_DH_dom"/>
</dbReference>
<dbReference type="GO" id="GO:0016620">
    <property type="term" value="F:oxidoreductase activity, acting on the aldehyde or oxo group of donors, NAD or NADP as acceptor"/>
    <property type="evidence" value="ECO:0007669"/>
    <property type="project" value="InterPro"/>
</dbReference>
<dbReference type="Proteomes" id="UP000433406">
    <property type="component" value="Unassembled WGS sequence"/>
</dbReference>
<feature type="region of interest" description="Disordered" evidence="6">
    <location>
        <begin position="507"/>
        <end position="541"/>
    </location>
</feature>
<evidence type="ECO:0000259" key="7">
    <source>
        <dbReference type="Pfam" id="PF00171"/>
    </source>
</evidence>
<organism evidence="8 9">
    <name type="scientific">Nocardioides marmotae</name>
    <dbReference type="NCBI Taxonomy" id="2663857"/>
    <lineage>
        <taxon>Bacteria</taxon>
        <taxon>Bacillati</taxon>
        <taxon>Actinomycetota</taxon>
        <taxon>Actinomycetes</taxon>
        <taxon>Propionibacteriales</taxon>
        <taxon>Nocardioidaceae</taxon>
        <taxon>Nocardioides</taxon>
    </lineage>
</organism>
<dbReference type="InterPro" id="IPR012394">
    <property type="entry name" value="Aldehyde_DH_NAD(P)"/>
</dbReference>
<dbReference type="PROSITE" id="PS00687">
    <property type="entry name" value="ALDEHYDE_DEHYDR_GLU"/>
    <property type="match status" value="1"/>
</dbReference>
<evidence type="ECO:0000313" key="9">
    <source>
        <dbReference type="Proteomes" id="UP000433406"/>
    </source>
</evidence>
<dbReference type="AlphaFoldDB" id="A0A6I3JC96"/>
<dbReference type="Gene3D" id="3.40.605.10">
    <property type="entry name" value="Aldehyde Dehydrogenase, Chain A, domain 1"/>
    <property type="match status" value="1"/>
</dbReference>
<dbReference type="CDD" id="cd07099">
    <property type="entry name" value="ALDH_DDALDH"/>
    <property type="match status" value="1"/>
</dbReference>
<comment type="caution">
    <text evidence="8">The sequence shown here is derived from an EMBL/GenBank/DDBJ whole genome shotgun (WGS) entry which is preliminary data.</text>
</comment>
<dbReference type="Pfam" id="PF00171">
    <property type="entry name" value="Aldedh"/>
    <property type="match status" value="1"/>
</dbReference>
<dbReference type="PROSITE" id="PS00070">
    <property type="entry name" value="ALDEHYDE_DEHYDR_CYS"/>
    <property type="match status" value="1"/>
</dbReference>
<protein>
    <recommendedName>
        <fullName evidence="3">Aldehyde dehydrogenase</fullName>
    </recommendedName>
</protein>
<evidence type="ECO:0000256" key="2">
    <source>
        <dbReference type="ARBA" id="ARBA00023002"/>
    </source>
</evidence>
<sequence>MTTTTTAPSDAAPGGDRPTLESINPATGDVVGVHPVHEEADVRAAVARARASAEWWAGLGFDGRREVLTQWRGVITRRLAQLCDVVHQETGKPHGDAQLECALAIDHLAWAGSHAEKVLGRRRVSPGLMLANQAASVEYRPLGVVGVIGPWNYPVFTPMGSIAYALAAGNTVVFKPSELTPGVGTWLADSLREVVPDHDLLQVVTGYGETGAALCRAGVDKVAFTGSTATGKRVMAACAETLTPVVIEAGGKDALLVDEDADLEAAADAAAWGAFANAGQTCAGVERVYVHERVHDRFVELLAERARAVHAGTDVDAKIGPMTMPGQLDVVRRHVADALARGGRAVVGGNEAVGDRFVQPTVLVDVPEDSEAVTEETFGPTVTVRRVRDMDEAVELTNAGKYGLGSAIFTAKRGEDLARRLRTGMTSINSVISFAGVPTLPFGGVGDSGFGRIHGPDGLREFTYAKAVTRTRFKAPLNLTTFDRTPEQDSTVATLLLALHGHATQLPKLPRRPLETIRGRRREQAGAGRGQATRSSQPAAR</sequence>
<dbReference type="Gene3D" id="3.40.309.10">
    <property type="entry name" value="Aldehyde Dehydrogenase, Chain A, domain 2"/>
    <property type="match status" value="1"/>
</dbReference>
<evidence type="ECO:0000256" key="3">
    <source>
        <dbReference type="PIRNR" id="PIRNR036492"/>
    </source>
</evidence>
<feature type="domain" description="Aldehyde dehydrogenase" evidence="7">
    <location>
        <begin position="18"/>
        <end position="468"/>
    </location>
</feature>
<comment type="similarity">
    <text evidence="1 3 5">Belongs to the aldehyde dehydrogenase family.</text>
</comment>
<reference evidence="8 9" key="1">
    <citation type="submission" date="2019-10" db="EMBL/GenBank/DDBJ databases">
        <title>Nocardioides novel species isolated from the excrement of Marmot.</title>
        <authorList>
            <person name="Zhang G."/>
        </authorList>
    </citation>
    <scope>NUCLEOTIDE SEQUENCE [LARGE SCALE GENOMIC DNA]</scope>
    <source>
        <strain evidence="9">zg-579</strain>
    </source>
</reference>
<proteinExistence type="inferred from homology"/>
<dbReference type="GO" id="GO:0006081">
    <property type="term" value="P:aldehyde metabolic process"/>
    <property type="evidence" value="ECO:0007669"/>
    <property type="project" value="InterPro"/>
</dbReference>
<evidence type="ECO:0000256" key="4">
    <source>
        <dbReference type="PROSITE-ProRule" id="PRU10007"/>
    </source>
</evidence>
<dbReference type="InterPro" id="IPR016162">
    <property type="entry name" value="Ald_DH_N"/>
</dbReference>
<evidence type="ECO:0000256" key="5">
    <source>
        <dbReference type="RuleBase" id="RU003345"/>
    </source>
</evidence>
<dbReference type="SUPFAM" id="SSF53720">
    <property type="entry name" value="ALDH-like"/>
    <property type="match status" value="1"/>
</dbReference>
<dbReference type="EMBL" id="WLCI01000013">
    <property type="protein sequence ID" value="MTB95747.1"/>
    <property type="molecule type" value="Genomic_DNA"/>
</dbReference>
<evidence type="ECO:0000256" key="6">
    <source>
        <dbReference type="SAM" id="MobiDB-lite"/>
    </source>
</evidence>
<evidence type="ECO:0000256" key="1">
    <source>
        <dbReference type="ARBA" id="ARBA00009986"/>
    </source>
</evidence>
<feature type="compositionally biased region" description="Basic and acidic residues" evidence="6">
    <location>
        <begin position="512"/>
        <end position="524"/>
    </location>
</feature>
<evidence type="ECO:0000313" key="8">
    <source>
        <dbReference type="EMBL" id="MTB95747.1"/>
    </source>
</evidence>
<gene>
    <name evidence="8" type="ORF">GGQ22_11690</name>
</gene>
<keyword evidence="2 3" id="KW-0560">Oxidoreductase</keyword>